<feature type="domain" description="Fibronectin type-III" evidence="2">
    <location>
        <begin position="202"/>
        <end position="275"/>
    </location>
</feature>
<dbReference type="SUPFAM" id="SSF51126">
    <property type="entry name" value="Pectin lyase-like"/>
    <property type="match status" value="1"/>
</dbReference>
<evidence type="ECO:0000256" key="1">
    <source>
        <dbReference type="SAM" id="SignalP"/>
    </source>
</evidence>
<evidence type="ECO:0000313" key="4">
    <source>
        <dbReference type="Proteomes" id="UP001652504"/>
    </source>
</evidence>
<keyword evidence="1" id="KW-0732">Signal</keyword>
<keyword evidence="4" id="KW-1185">Reference proteome</keyword>
<dbReference type="InterPro" id="IPR036116">
    <property type="entry name" value="FN3_sf"/>
</dbReference>
<dbReference type="RefSeq" id="WP_263711373.1">
    <property type="nucleotide sequence ID" value="NZ_JAOWKX010000002.1"/>
</dbReference>
<dbReference type="SUPFAM" id="SSF69318">
    <property type="entry name" value="Integrin alpha N-terminal domain"/>
    <property type="match status" value="1"/>
</dbReference>
<dbReference type="Gene3D" id="2.60.40.10">
    <property type="entry name" value="Immunoglobulins"/>
    <property type="match status" value="3"/>
</dbReference>
<evidence type="ECO:0000313" key="3">
    <source>
        <dbReference type="EMBL" id="MCV2884166.1"/>
    </source>
</evidence>
<comment type="caution">
    <text evidence="3">The sequence shown here is derived from an EMBL/GenBank/DDBJ whole genome shotgun (WGS) entry which is preliminary data.</text>
</comment>
<proteinExistence type="predicted"/>
<dbReference type="SMART" id="SM00710">
    <property type="entry name" value="PbH1"/>
    <property type="match status" value="4"/>
</dbReference>
<feature type="chain" id="PRO_5046668915" evidence="1">
    <location>
        <begin position="20"/>
        <end position="885"/>
    </location>
</feature>
<organism evidence="3 4">
    <name type="scientific">Fluctibacter corallii</name>
    <dbReference type="NCBI Taxonomy" id="2984329"/>
    <lineage>
        <taxon>Bacteria</taxon>
        <taxon>Pseudomonadati</taxon>
        <taxon>Pseudomonadota</taxon>
        <taxon>Gammaproteobacteria</taxon>
        <taxon>Alteromonadales</taxon>
        <taxon>Alteromonadaceae</taxon>
        <taxon>Fluctibacter</taxon>
    </lineage>
</organism>
<sequence length="885" mass="96201">MKSHLLLLFLMTFAHTVFAATPSVPSSLTVPSTALENQSYTVSWGASSGTVTRYDFVGEQSGYLQQNLSRSSSRNNPEGRYCYKVRGCNGNSCSAYTSTKCVNVVANTPPPPTTPSIPTGLSVATYNELGENYTVSWNSVSGTVTQYDLVGEKSSYLQRTLATSSTRNKSVEGEYCYKVRACNGNSCSNYSSTKCTNVIAKPQVPGNFNVPSNGYINERYRVSWDAVSGFVDRYELVGEGSGYLQRGLTTYSDRNKSVKGEYRYKVRACNAVGCSNYSAIKSILLEERPPAGATSYSTLLNMLNTASHGDTVNIAANFSISVSNIPLIIPAGVSLEGNGRTITLTGTSTGQKLALFEAMNNASVNNITLTGPYFANGSNPYKEIIDDDGNKKAVVDDSHLHGVWSDANISVTNSTIQGFTYGITAAGSSNMTVSNSYIYNNFGTNLGYGVHVSGAQAHVNITDNEFRNNRHAIAANGEGSQSYTATRNKVRASTLSTALKAKLSHSFDIHGDDCLTGICKSGSTVEISNNIFQSDKPAIRVRGIPSNRAIIRSNTYPATVTKSNALQADFDAKKPNADFIGRCDDAGSTISGGKTLYAWLSGTSGFGSKQVISRQLPNKPTNFGEFDGTTGDEIFFFDRDNYWRVLGFRAASGEDKLQCGSVYKTPTTSPAFLTGQFGGAGSYEDLFRYNVKTSNGITYREFQIFKMGYSTTYDRSFIDSTVDKTEVGSQDFSQMHIGDFDGDGIDEVLRANGSRWDVFDVSAKNWSTLRASNITANYIKVGKFDVGAISDVFYSHNGTWYLSNAGTSTPVALRTSSVPSNQMAVGDFDGDGVDDVFYKQGTNWYFYDVRRDWIRELATNRSEPFSDLMFADINGDGKTDVLIYH</sequence>
<dbReference type="InterPro" id="IPR013783">
    <property type="entry name" value="Ig-like_fold"/>
</dbReference>
<dbReference type="EMBL" id="JAOWKX010000002">
    <property type="protein sequence ID" value="MCV2884166.1"/>
    <property type="molecule type" value="Genomic_DNA"/>
</dbReference>
<dbReference type="SMART" id="SM00060">
    <property type="entry name" value="FN3"/>
    <property type="match status" value="3"/>
</dbReference>
<dbReference type="Proteomes" id="UP001652504">
    <property type="component" value="Unassembled WGS sequence"/>
</dbReference>
<dbReference type="InterPro" id="IPR006626">
    <property type="entry name" value="PbH1"/>
</dbReference>
<name>A0ABT3A670_9ALTE</name>
<evidence type="ECO:0000259" key="2">
    <source>
        <dbReference type="SMART" id="SM00060"/>
    </source>
</evidence>
<feature type="domain" description="Fibronectin type-III" evidence="2">
    <location>
        <begin position="115"/>
        <end position="188"/>
    </location>
</feature>
<dbReference type="SUPFAM" id="SSF49265">
    <property type="entry name" value="Fibronectin type III"/>
    <property type="match status" value="2"/>
</dbReference>
<feature type="domain" description="Fibronectin type-III" evidence="2">
    <location>
        <begin position="22"/>
        <end position="94"/>
    </location>
</feature>
<reference evidence="3 4" key="1">
    <citation type="submission" date="2022-10" db="EMBL/GenBank/DDBJ databases">
        <title>Aestuariibacter sp. AA17 isolated from Montipora capitata coral fragment.</title>
        <authorList>
            <person name="Emsley S.A."/>
            <person name="Pfannmuller K.M."/>
            <person name="Loughran R.M."/>
            <person name="Shlafstein M."/>
            <person name="Papke E."/>
            <person name="Saw J.H."/>
            <person name="Ushijima B."/>
            <person name="Videau P."/>
        </authorList>
    </citation>
    <scope>NUCLEOTIDE SEQUENCE [LARGE SCALE GENOMIC DNA]</scope>
    <source>
        <strain evidence="3 4">AA17</strain>
    </source>
</reference>
<dbReference type="InterPro" id="IPR003961">
    <property type="entry name" value="FN3_dom"/>
</dbReference>
<gene>
    <name evidence="3" type="ORF">OE749_05625</name>
</gene>
<dbReference type="InterPro" id="IPR011050">
    <property type="entry name" value="Pectin_lyase_fold/virulence"/>
</dbReference>
<dbReference type="Gene3D" id="2.160.20.10">
    <property type="entry name" value="Single-stranded right-handed beta-helix, Pectin lyase-like"/>
    <property type="match status" value="1"/>
</dbReference>
<protein>
    <submittedName>
        <fullName evidence="3">Right-handed parallel beta-helix repeat-containing protein</fullName>
    </submittedName>
</protein>
<dbReference type="InterPro" id="IPR028994">
    <property type="entry name" value="Integrin_alpha_N"/>
</dbReference>
<feature type="signal peptide" evidence="1">
    <location>
        <begin position="1"/>
        <end position="19"/>
    </location>
</feature>
<dbReference type="InterPro" id="IPR012334">
    <property type="entry name" value="Pectin_lyas_fold"/>
</dbReference>
<accession>A0ABT3A670</accession>